<keyword evidence="1" id="KW-0805">Transcription regulation</keyword>
<dbReference type="Gene3D" id="3.40.50.10420">
    <property type="entry name" value="NagB/RpiA/CoA transferase-like"/>
    <property type="match status" value="1"/>
</dbReference>
<dbReference type="AlphaFoldDB" id="A0A3B0SWM3"/>
<keyword evidence="2" id="KW-0238">DNA-binding</keyword>
<dbReference type="InterPro" id="IPR036388">
    <property type="entry name" value="WH-like_DNA-bd_sf"/>
</dbReference>
<dbReference type="Gene3D" id="1.10.10.10">
    <property type="entry name" value="Winged helix-like DNA-binding domain superfamily/Winged helix DNA-binding domain"/>
    <property type="match status" value="1"/>
</dbReference>
<dbReference type="GO" id="GO:0003677">
    <property type="term" value="F:DNA binding"/>
    <property type="evidence" value="ECO:0007669"/>
    <property type="project" value="UniProtKB-KW"/>
</dbReference>
<evidence type="ECO:0000313" key="5">
    <source>
        <dbReference type="EMBL" id="VAW05487.1"/>
    </source>
</evidence>
<dbReference type="Pfam" id="PF00392">
    <property type="entry name" value="GntR"/>
    <property type="match status" value="1"/>
</dbReference>
<dbReference type="InterPro" id="IPR000524">
    <property type="entry name" value="Tscrpt_reg_HTH_GntR"/>
</dbReference>
<reference evidence="5" key="1">
    <citation type="submission" date="2018-06" db="EMBL/GenBank/DDBJ databases">
        <authorList>
            <person name="Zhirakovskaya E."/>
        </authorList>
    </citation>
    <scope>NUCLEOTIDE SEQUENCE</scope>
</reference>
<accession>A0A3B0SWM3</accession>
<dbReference type="CDD" id="cd07377">
    <property type="entry name" value="WHTH_GntR"/>
    <property type="match status" value="1"/>
</dbReference>
<proteinExistence type="predicted"/>
<protein>
    <recommendedName>
        <fullName evidence="4">HTH gntR-type domain-containing protein</fullName>
    </recommendedName>
</protein>
<name>A0A3B0SWM3_9ZZZZ</name>
<gene>
    <name evidence="5" type="ORF">MNBD_ACTINO02-2418</name>
</gene>
<dbReference type="InterPro" id="IPR024185">
    <property type="entry name" value="FTHF_cligase-like_sf"/>
</dbReference>
<organism evidence="5">
    <name type="scientific">hydrothermal vent metagenome</name>
    <dbReference type="NCBI Taxonomy" id="652676"/>
    <lineage>
        <taxon>unclassified sequences</taxon>
        <taxon>metagenomes</taxon>
        <taxon>ecological metagenomes</taxon>
    </lineage>
</organism>
<feature type="domain" description="HTH gntR-type" evidence="4">
    <location>
        <begin position="28"/>
        <end position="96"/>
    </location>
</feature>
<dbReference type="InterPro" id="IPR037171">
    <property type="entry name" value="NagB/RpiA_transferase-like"/>
</dbReference>
<sequence>MRPTNSLRNPKIPPNQPQFQVEHVSGEPPLYVQVSRELERMVLALPLNHSDPLPSEPKLIDRWGVSRGTLRHAVNELARTGLLRVEQGRGTFVNHDVQVRLIVRERLVDVALPDSRFHLDFDRFVPDFLDRETCDATIMARPEWEAAQTVFAAPDNSLEHLRAQALVQGKRLVVPTFGLLRGYVVLDPTVIPEENILLAATLDGMERCGTTVDSPSAESLGRIDLLVTGATAASSDGQHIGPGNRFLSIEIHEMEEAGVIDGSTPRVIVVHDCQVVEGPVALQRPESTPFVVITPTRSIGQLPIAGVGAKVGEMMRGTNGNS</sequence>
<evidence type="ECO:0000256" key="2">
    <source>
        <dbReference type="ARBA" id="ARBA00023125"/>
    </source>
</evidence>
<dbReference type="InterPro" id="IPR002698">
    <property type="entry name" value="FTHF_cligase"/>
</dbReference>
<evidence type="ECO:0000259" key="4">
    <source>
        <dbReference type="PROSITE" id="PS50949"/>
    </source>
</evidence>
<dbReference type="InterPro" id="IPR036390">
    <property type="entry name" value="WH_DNA-bd_sf"/>
</dbReference>
<dbReference type="PANTHER" id="PTHR13017">
    <property type="entry name" value="5-FORMYLTETRAHYDROFOLATE CYCLO-LIGASE-RELATED"/>
    <property type="match status" value="1"/>
</dbReference>
<dbReference type="PROSITE" id="PS50949">
    <property type="entry name" value="HTH_GNTR"/>
    <property type="match status" value="1"/>
</dbReference>
<dbReference type="GO" id="GO:0005737">
    <property type="term" value="C:cytoplasm"/>
    <property type="evidence" value="ECO:0007669"/>
    <property type="project" value="TreeGrafter"/>
</dbReference>
<dbReference type="EMBL" id="UOEK01000316">
    <property type="protein sequence ID" value="VAW05487.1"/>
    <property type="molecule type" value="Genomic_DNA"/>
</dbReference>
<dbReference type="SUPFAM" id="SSF46785">
    <property type="entry name" value="Winged helix' DNA-binding domain"/>
    <property type="match status" value="1"/>
</dbReference>
<keyword evidence="3" id="KW-0804">Transcription</keyword>
<dbReference type="SUPFAM" id="SSF100950">
    <property type="entry name" value="NagB/RpiA/CoA transferase-like"/>
    <property type="match status" value="1"/>
</dbReference>
<evidence type="ECO:0000256" key="3">
    <source>
        <dbReference type="ARBA" id="ARBA00023163"/>
    </source>
</evidence>
<dbReference type="GO" id="GO:0003700">
    <property type="term" value="F:DNA-binding transcription factor activity"/>
    <property type="evidence" value="ECO:0007669"/>
    <property type="project" value="InterPro"/>
</dbReference>
<evidence type="ECO:0000256" key="1">
    <source>
        <dbReference type="ARBA" id="ARBA00023015"/>
    </source>
</evidence>
<dbReference type="PANTHER" id="PTHR13017:SF0">
    <property type="entry name" value="METHENYLTETRAHYDROFOLATE SYNTHASE DOMAIN-CONTAINING PROTEIN"/>
    <property type="match status" value="1"/>
</dbReference>
<dbReference type="SMART" id="SM00345">
    <property type="entry name" value="HTH_GNTR"/>
    <property type="match status" value="1"/>
</dbReference>
<dbReference type="PRINTS" id="PR00035">
    <property type="entry name" value="HTHGNTR"/>
</dbReference>